<evidence type="ECO:0000256" key="2">
    <source>
        <dbReference type="ARBA" id="ARBA00023125"/>
    </source>
</evidence>
<dbReference type="InterPro" id="IPR028082">
    <property type="entry name" value="Peripla_BP_I"/>
</dbReference>
<dbReference type="GO" id="GO:0003700">
    <property type="term" value="F:DNA-binding transcription factor activity"/>
    <property type="evidence" value="ECO:0007669"/>
    <property type="project" value="TreeGrafter"/>
</dbReference>
<dbReference type="PANTHER" id="PTHR30146:SF33">
    <property type="entry name" value="TRANSCRIPTIONAL REGULATOR"/>
    <property type="match status" value="1"/>
</dbReference>
<dbReference type="CDD" id="cd01575">
    <property type="entry name" value="PBP1_GntR"/>
    <property type="match status" value="1"/>
</dbReference>
<dbReference type="GO" id="GO:0000976">
    <property type="term" value="F:transcription cis-regulatory region binding"/>
    <property type="evidence" value="ECO:0007669"/>
    <property type="project" value="TreeGrafter"/>
</dbReference>
<organism evidence="5 6">
    <name type="scientific">Paraburkholderia acidisoli</name>
    <dbReference type="NCBI Taxonomy" id="2571748"/>
    <lineage>
        <taxon>Bacteria</taxon>
        <taxon>Pseudomonadati</taxon>
        <taxon>Pseudomonadota</taxon>
        <taxon>Betaproteobacteria</taxon>
        <taxon>Burkholderiales</taxon>
        <taxon>Burkholderiaceae</taxon>
        <taxon>Paraburkholderia</taxon>
    </lineage>
</organism>
<dbReference type="InterPro" id="IPR046335">
    <property type="entry name" value="LacI/GalR-like_sensor"/>
</dbReference>
<reference evidence="5 6" key="1">
    <citation type="submission" date="2019-12" db="EMBL/GenBank/DDBJ databases">
        <title>Paraburkholderia acidiphila 7Q-K02 sp. nov and Paraburkholderia acidisoli DHF22 sp. nov., two strains isolated from forest soil.</title>
        <authorList>
            <person name="Gao Z."/>
            <person name="Qiu L."/>
        </authorList>
    </citation>
    <scope>NUCLEOTIDE SEQUENCE [LARGE SCALE GENOMIC DNA]</scope>
    <source>
        <strain evidence="5 6">DHF22</strain>
    </source>
</reference>
<protein>
    <submittedName>
        <fullName evidence="5">Substrate-binding domain-containing protein</fullName>
    </submittedName>
</protein>
<evidence type="ECO:0000313" key="5">
    <source>
        <dbReference type="EMBL" id="QGZ65596.1"/>
    </source>
</evidence>
<dbReference type="SUPFAM" id="SSF53822">
    <property type="entry name" value="Periplasmic binding protein-like I"/>
    <property type="match status" value="1"/>
</dbReference>
<keyword evidence="1" id="KW-0805">Transcription regulation</keyword>
<evidence type="ECO:0000313" key="6">
    <source>
        <dbReference type="Proteomes" id="UP000433577"/>
    </source>
</evidence>
<evidence type="ECO:0000259" key="4">
    <source>
        <dbReference type="PROSITE" id="PS50932"/>
    </source>
</evidence>
<dbReference type="CDD" id="cd01392">
    <property type="entry name" value="HTH_LacI"/>
    <property type="match status" value="1"/>
</dbReference>
<keyword evidence="3" id="KW-0804">Transcription</keyword>
<evidence type="ECO:0000256" key="1">
    <source>
        <dbReference type="ARBA" id="ARBA00023015"/>
    </source>
</evidence>
<accession>A0A7Z2GPJ1</accession>
<dbReference type="SUPFAM" id="SSF47413">
    <property type="entry name" value="lambda repressor-like DNA-binding domains"/>
    <property type="match status" value="1"/>
</dbReference>
<dbReference type="EMBL" id="CP046915">
    <property type="protein sequence ID" value="QGZ65596.1"/>
    <property type="molecule type" value="Genomic_DNA"/>
</dbReference>
<dbReference type="SMART" id="SM00354">
    <property type="entry name" value="HTH_LACI"/>
    <property type="match status" value="1"/>
</dbReference>
<sequence length="344" mass="36841">MKTRKPQKEAKSSGTITMLDVAEYAGVSAQTVSRVVGNSSLVAEKTRRRVEEAIQALRYIPNDAARSLASASSRVVAVIIPTLSSSAFAAEVKGVIDALEPHKISVIIGNTEYSQAREEAILQSLLERRPIGVILTGLQHSPKVRSLLQQSGVAVIETWDTDGDPIDMAVGFSNFTAGYDVGKLLCERGSKRIAFVGGGSAQDSRAQSRYLGLCKAVKEAKLPDVHRVELSLPMSGNDGIRGLDEVLRDAPLTDAIFFSADTMALAAILECNRRGIRIPEQLAICGFGDYELAAMVTPSLTTVRTQPDEMGATAAQMLLARISESGNAKHKVVLAHQLVRRGSA</sequence>
<dbReference type="Proteomes" id="UP000433577">
    <property type="component" value="Chromosome 3"/>
</dbReference>
<keyword evidence="6" id="KW-1185">Reference proteome</keyword>
<dbReference type="Pfam" id="PF13377">
    <property type="entry name" value="Peripla_BP_3"/>
    <property type="match status" value="1"/>
</dbReference>
<gene>
    <name evidence="5" type="ORF">FAZ98_28035</name>
</gene>
<keyword evidence="2" id="KW-0238">DNA-binding</keyword>
<dbReference type="AlphaFoldDB" id="A0A7Z2GPJ1"/>
<dbReference type="InterPro" id="IPR000843">
    <property type="entry name" value="HTH_LacI"/>
</dbReference>
<dbReference type="PANTHER" id="PTHR30146">
    <property type="entry name" value="LACI-RELATED TRANSCRIPTIONAL REPRESSOR"/>
    <property type="match status" value="1"/>
</dbReference>
<proteinExistence type="predicted"/>
<dbReference type="KEGG" id="pacs:FAZ98_28035"/>
<evidence type="ECO:0000256" key="3">
    <source>
        <dbReference type="ARBA" id="ARBA00023163"/>
    </source>
</evidence>
<dbReference type="PROSITE" id="PS50932">
    <property type="entry name" value="HTH_LACI_2"/>
    <property type="match status" value="1"/>
</dbReference>
<dbReference type="Pfam" id="PF00356">
    <property type="entry name" value="LacI"/>
    <property type="match status" value="1"/>
</dbReference>
<dbReference type="InterPro" id="IPR010982">
    <property type="entry name" value="Lambda_DNA-bd_dom_sf"/>
</dbReference>
<dbReference type="Gene3D" id="1.10.260.40">
    <property type="entry name" value="lambda repressor-like DNA-binding domains"/>
    <property type="match status" value="1"/>
</dbReference>
<feature type="domain" description="HTH lacI-type" evidence="4">
    <location>
        <begin position="16"/>
        <end position="70"/>
    </location>
</feature>
<dbReference type="Gene3D" id="3.40.50.2300">
    <property type="match status" value="2"/>
</dbReference>
<dbReference type="PROSITE" id="PS00356">
    <property type="entry name" value="HTH_LACI_1"/>
    <property type="match status" value="1"/>
</dbReference>
<name>A0A7Z2GPJ1_9BURK</name>